<protein>
    <submittedName>
        <fullName evidence="2">Uncharacterized protein</fullName>
    </submittedName>
</protein>
<gene>
    <name evidence="2" type="ORF">KI387_020365</name>
</gene>
<feature type="region of interest" description="Disordered" evidence="1">
    <location>
        <begin position="72"/>
        <end position="102"/>
    </location>
</feature>
<feature type="non-terminal residue" evidence="2">
    <location>
        <position position="325"/>
    </location>
</feature>
<feature type="compositionally biased region" description="Basic and acidic residues" evidence="1">
    <location>
        <begin position="305"/>
        <end position="325"/>
    </location>
</feature>
<evidence type="ECO:0000313" key="3">
    <source>
        <dbReference type="Proteomes" id="UP000824469"/>
    </source>
</evidence>
<evidence type="ECO:0000313" key="2">
    <source>
        <dbReference type="EMBL" id="KAH9318596.1"/>
    </source>
</evidence>
<name>A0AA38G838_TAXCH</name>
<dbReference type="EMBL" id="JAHRHJ020000004">
    <property type="protein sequence ID" value="KAH9318596.1"/>
    <property type="molecule type" value="Genomic_DNA"/>
</dbReference>
<dbReference type="AlphaFoldDB" id="A0AA38G838"/>
<feature type="region of interest" description="Disordered" evidence="1">
    <location>
        <begin position="296"/>
        <end position="325"/>
    </location>
</feature>
<dbReference type="PANTHER" id="PTHR31016:SF2">
    <property type="entry name" value="OS04G0228100 PROTEIN"/>
    <property type="match status" value="1"/>
</dbReference>
<dbReference type="Proteomes" id="UP000824469">
    <property type="component" value="Unassembled WGS sequence"/>
</dbReference>
<organism evidence="2 3">
    <name type="scientific">Taxus chinensis</name>
    <name type="common">Chinese yew</name>
    <name type="synonym">Taxus wallichiana var. chinensis</name>
    <dbReference type="NCBI Taxonomy" id="29808"/>
    <lineage>
        <taxon>Eukaryota</taxon>
        <taxon>Viridiplantae</taxon>
        <taxon>Streptophyta</taxon>
        <taxon>Embryophyta</taxon>
        <taxon>Tracheophyta</taxon>
        <taxon>Spermatophyta</taxon>
        <taxon>Pinopsida</taxon>
        <taxon>Pinidae</taxon>
        <taxon>Conifers II</taxon>
        <taxon>Cupressales</taxon>
        <taxon>Taxaceae</taxon>
        <taxon>Taxus</taxon>
    </lineage>
</organism>
<comment type="caution">
    <text evidence="2">The sequence shown here is derived from an EMBL/GenBank/DDBJ whole genome shotgun (WGS) entry which is preliminary data.</text>
</comment>
<reference evidence="2 3" key="1">
    <citation type="journal article" date="2021" name="Nat. Plants">
        <title>The Taxus genome provides insights into paclitaxel biosynthesis.</title>
        <authorList>
            <person name="Xiong X."/>
            <person name="Gou J."/>
            <person name="Liao Q."/>
            <person name="Li Y."/>
            <person name="Zhou Q."/>
            <person name="Bi G."/>
            <person name="Li C."/>
            <person name="Du R."/>
            <person name="Wang X."/>
            <person name="Sun T."/>
            <person name="Guo L."/>
            <person name="Liang H."/>
            <person name="Lu P."/>
            <person name="Wu Y."/>
            <person name="Zhang Z."/>
            <person name="Ro D.K."/>
            <person name="Shang Y."/>
            <person name="Huang S."/>
            <person name="Yan J."/>
        </authorList>
    </citation>
    <scope>NUCLEOTIDE SEQUENCE [LARGE SCALE GENOMIC DNA]</scope>
    <source>
        <strain evidence="2">Ta-2019</strain>
    </source>
</reference>
<evidence type="ECO:0000256" key="1">
    <source>
        <dbReference type="SAM" id="MobiDB-lite"/>
    </source>
</evidence>
<accession>A0AA38G838</accession>
<keyword evidence="3" id="KW-1185">Reference proteome</keyword>
<dbReference type="PANTHER" id="PTHR31016">
    <property type="entry name" value="OS04G0228100 PROTEIN"/>
    <property type="match status" value="1"/>
</dbReference>
<dbReference type="OMA" id="ENEYLHQ"/>
<proteinExistence type="predicted"/>
<feature type="compositionally biased region" description="Polar residues" evidence="1">
    <location>
        <begin position="72"/>
        <end position="87"/>
    </location>
</feature>
<sequence>RGTDSFNMDFRLQIIRGQGVGSPRSVYGFTGTNLKRRPRGPRSATMVTGTFKGSLKAAPHHKEEDEELWNTFNKRGRTSLSDSSSYENDGKKKKKKKKEEEDMKVLKEGLQVVASSLTQLTHTLEPSAVDVDGNGINLGETPFSLSLQDVIPQQIPDSNSKESVEDAAQVQGEGGGKLRHHRNVAEAMAAKAKFVERQMKSLKADLCFVRERCAFLEEENARLRERDGDGVRPEEDDLVRLQLEALLAEKGRLAQENANYARENEYLHQLVEYHQLTLTLHEDMTAMPPAMSLDFSPPPLPPMKRNTENEEHHEPHFDYEHDIAA</sequence>